<dbReference type="EnsemblPlants" id="OBART07G01200.1">
    <property type="protein sequence ID" value="OBART07G01200.1"/>
    <property type="gene ID" value="OBART07G01200"/>
</dbReference>
<reference evidence="1" key="1">
    <citation type="journal article" date="2009" name="Rice">
        <title>De Novo Next Generation Sequencing of Plant Genomes.</title>
        <authorList>
            <person name="Rounsley S."/>
            <person name="Marri P.R."/>
            <person name="Yu Y."/>
            <person name="He R."/>
            <person name="Sisneros N."/>
            <person name="Goicoechea J.L."/>
            <person name="Lee S.J."/>
            <person name="Angelova A."/>
            <person name="Kudrna D."/>
            <person name="Luo M."/>
            <person name="Affourtit J."/>
            <person name="Desany B."/>
            <person name="Knight J."/>
            <person name="Niazi F."/>
            <person name="Egholm M."/>
            <person name="Wing R.A."/>
        </authorList>
    </citation>
    <scope>NUCLEOTIDE SEQUENCE [LARGE SCALE GENOMIC DNA]</scope>
    <source>
        <strain evidence="1">cv. IRGC 105608</strain>
    </source>
</reference>
<sequence>MLEQLSILRKVMFRGYYTLDTFRCRAHQGKDHHGEVSSSFAISKFSPAKRIRFCSGNSNQSVSSELQRVLGNLENSIAGANEFIAFLSSCPRLHRQPYSMYLILDQCMFGRQMEMKYLINFLLRTGDHGTQEPGILPIIGPGRVGKSTLVEHACNDERITAPFQKKAYWYFFKVCTFGSMDASEYPEISSLAMELAMESERSFMANVFGRLLRSNTNMLYWRLVLASLREFKKKNQHIGSNASPPSQTEGSNISVLDVLLGGADQPSSRKRRFDALGWKSQIAPYYSYMYSCEIQRPMCMVARKKKMKRNGG</sequence>
<keyword evidence="2" id="KW-1185">Reference proteome</keyword>
<dbReference type="InterPro" id="IPR027417">
    <property type="entry name" value="P-loop_NTPase"/>
</dbReference>
<organism evidence="1">
    <name type="scientific">Oryza barthii</name>
    <dbReference type="NCBI Taxonomy" id="65489"/>
    <lineage>
        <taxon>Eukaryota</taxon>
        <taxon>Viridiplantae</taxon>
        <taxon>Streptophyta</taxon>
        <taxon>Embryophyta</taxon>
        <taxon>Tracheophyta</taxon>
        <taxon>Spermatophyta</taxon>
        <taxon>Magnoliopsida</taxon>
        <taxon>Liliopsida</taxon>
        <taxon>Poales</taxon>
        <taxon>Poaceae</taxon>
        <taxon>BOP clade</taxon>
        <taxon>Oryzoideae</taxon>
        <taxon>Oryzeae</taxon>
        <taxon>Oryzinae</taxon>
        <taxon>Oryza</taxon>
    </lineage>
</organism>
<evidence type="ECO:0000313" key="2">
    <source>
        <dbReference type="Proteomes" id="UP000026960"/>
    </source>
</evidence>
<dbReference type="Gene3D" id="3.40.50.300">
    <property type="entry name" value="P-loop containing nucleotide triphosphate hydrolases"/>
    <property type="match status" value="1"/>
</dbReference>
<dbReference type="Proteomes" id="UP000026960">
    <property type="component" value="Chromosome 7"/>
</dbReference>
<name>A0A0D3GLL6_9ORYZ</name>
<accession>A0A0D3GLL6</accession>
<dbReference type="Gramene" id="OBART07G01200.1">
    <property type="protein sequence ID" value="OBART07G01200.1"/>
    <property type="gene ID" value="OBART07G01200"/>
</dbReference>
<evidence type="ECO:0008006" key="3">
    <source>
        <dbReference type="Google" id="ProtNLM"/>
    </source>
</evidence>
<dbReference type="PaxDb" id="65489-OBART07G01200.1"/>
<proteinExistence type="predicted"/>
<dbReference type="PANTHER" id="PTHR33377">
    <property type="entry name" value="OS10G0134700 PROTEIN-RELATED"/>
    <property type="match status" value="1"/>
</dbReference>
<dbReference type="SUPFAM" id="SSF52540">
    <property type="entry name" value="P-loop containing nucleoside triphosphate hydrolases"/>
    <property type="match status" value="1"/>
</dbReference>
<protein>
    <recommendedName>
        <fullName evidence="3">NB-ARC domain-containing protein</fullName>
    </recommendedName>
</protein>
<dbReference type="STRING" id="65489.A0A0D3GLL6"/>
<dbReference type="PANTHER" id="PTHR33377:SF111">
    <property type="entry name" value="OS01G0355700 PROTEIN"/>
    <property type="match status" value="1"/>
</dbReference>
<dbReference type="AlphaFoldDB" id="A0A0D3GLL6"/>
<evidence type="ECO:0000313" key="1">
    <source>
        <dbReference type="EnsemblPlants" id="OBART07G01200.1"/>
    </source>
</evidence>
<dbReference type="HOGENOM" id="CLU_1099968_0_0_1"/>
<reference evidence="1" key="2">
    <citation type="submission" date="2015-03" db="UniProtKB">
        <authorList>
            <consortium name="EnsemblPlants"/>
        </authorList>
    </citation>
    <scope>IDENTIFICATION</scope>
</reference>